<accession>A0ACC2CD96</accession>
<evidence type="ECO:0000313" key="1">
    <source>
        <dbReference type="EMBL" id="KAJ7539932.1"/>
    </source>
</evidence>
<evidence type="ECO:0000313" key="2">
    <source>
        <dbReference type="Proteomes" id="UP001162992"/>
    </source>
</evidence>
<keyword evidence="2" id="KW-1185">Reference proteome</keyword>
<gene>
    <name evidence="1" type="ORF">O6H91_11G115400</name>
</gene>
<name>A0ACC2CD96_DIPCM</name>
<proteinExistence type="predicted"/>
<protein>
    <submittedName>
        <fullName evidence="1">Uncharacterized protein</fullName>
    </submittedName>
</protein>
<comment type="caution">
    <text evidence="1">The sequence shown here is derived from an EMBL/GenBank/DDBJ whole genome shotgun (WGS) entry which is preliminary data.</text>
</comment>
<dbReference type="Proteomes" id="UP001162992">
    <property type="component" value="Chromosome 11"/>
</dbReference>
<dbReference type="EMBL" id="CM055102">
    <property type="protein sequence ID" value="KAJ7539932.1"/>
    <property type="molecule type" value="Genomic_DNA"/>
</dbReference>
<organism evidence="1 2">
    <name type="scientific">Diphasiastrum complanatum</name>
    <name type="common">Issler's clubmoss</name>
    <name type="synonym">Lycopodium complanatum</name>
    <dbReference type="NCBI Taxonomy" id="34168"/>
    <lineage>
        <taxon>Eukaryota</taxon>
        <taxon>Viridiplantae</taxon>
        <taxon>Streptophyta</taxon>
        <taxon>Embryophyta</taxon>
        <taxon>Tracheophyta</taxon>
        <taxon>Lycopodiopsida</taxon>
        <taxon>Lycopodiales</taxon>
        <taxon>Lycopodiaceae</taxon>
        <taxon>Lycopodioideae</taxon>
        <taxon>Diphasiastrum</taxon>
    </lineage>
</organism>
<reference evidence="2" key="1">
    <citation type="journal article" date="2024" name="Proc. Natl. Acad. Sci. U.S.A.">
        <title>Extraordinary preservation of gene collinearity over three hundred million years revealed in homosporous lycophytes.</title>
        <authorList>
            <person name="Li C."/>
            <person name="Wickell D."/>
            <person name="Kuo L.Y."/>
            <person name="Chen X."/>
            <person name="Nie B."/>
            <person name="Liao X."/>
            <person name="Peng D."/>
            <person name="Ji J."/>
            <person name="Jenkins J."/>
            <person name="Williams M."/>
            <person name="Shu S."/>
            <person name="Plott C."/>
            <person name="Barry K."/>
            <person name="Rajasekar S."/>
            <person name="Grimwood J."/>
            <person name="Han X."/>
            <person name="Sun S."/>
            <person name="Hou Z."/>
            <person name="He W."/>
            <person name="Dai G."/>
            <person name="Sun C."/>
            <person name="Schmutz J."/>
            <person name="Leebens-Mack J.H."/>
            <person name="Li F.W."/>
            <person name="Wang L."/>
        </authorList>
    </citation>
    <scope>NUCLEOTIDE SEQUENCE [LARGE SCALE GENOMIC DNA]</scope>
    <source>
        <strain evidence="2">cv. PW_Plant_1</strain>
    </source>
</reference>
<sequence length="84" mass="9282">MGRGLIEALDEMVINGIISSLLAAKVHSKISSRGHLHAYRYCDSLWTFNLTNASFKTDNDDMQAVDRVKIVACDAPCVAKSRQL</sequence>